<dbReference type="KEGG" id="lsf:I8J32_005780"/>
<keyword evidence="1" id="KW-0812">Transmembrane</keyword>
<reference evidence="2 3" key="1">
    <citation type="submission" date="2021-03" db="EMBL/GenBank/DDBJ databases">
        <title>Lysobacter sp. nov. isolated from soil of gangwondo yeongwol, south Korea.</title>
        <authorList>
            <person name="Kim K.R."/>
            <person name="Kim K.H."/>
            <person name="Jeon C.O."/>
        </authorList>
    </citation>
    <scope>NUCLEOTIDE SEQUENCE [LARGE SCALE GENOMIC DNA]</scope>
    <source>
        <strain evidence="2 3">R19</strain>
    </source>
</reference>
<feature type="transmembrane region" description="Helical" evidence="1">
    <location>
        <begin position="81"/>
        <end position="102"/>
    </location>
</feature>
<feature type="transmembrane region" description="Helical" evidence="1">
    <location>
        <begin position="9"/>
        <end position="30"/>
    </location>
</feature>
<keyword evidence="1" id="KW-1133">Transmembrane helix</keyword>
<sequence length="105" mass="11487">MRNCNWSNIVLGASLLPSGLLVGFICWYMFVFRPSGEEQWGDGVAIFYLGAVTYPLSIMLLAVGVVLSVRWRRNHPGQPTAGPLLFAASLGLLAAPWLLLLAQVR</sequence>
<dbReference type="EMBL" id="CP071518">
    <property type="protein sequence ID" value="QSX79370.1"/>
    <property type="molecule type" value="Genomic_DNA"/>
</dbReference>
<proteinExistence type="predicted"/>
<evidence type="ECO:0000313" key="3">
    <source>
        <dbReference type="Proteomes" id="UP000639274"/>
    </source>
</evidence>
<organism evidence="2 3">
    <name type="scientific">Agrilutibacter solisilvae</name>
    <dbReference type="NCBI Taxonomy" id="2763317"/>
    <lineage>
        <taxon>Bacteria</taxon>
        <taxon>Pseudomonadati</taxon>
        <taxon>Pseudomonadota</taxon>
        <taxon>Gammaproteobacteria</taxon>
        <taxon>Lysobacterales</taxon>
        <taxon>Lysobacteraceae</taxon>
        <taxon>Agrilutibacter</taxon>
    </lineage>
</organism>
<evidence type="ECO:0000313" key="2">
    <source>
        <dbReference type="EMBL" id="QSX79370.1"/>
    </source>
</evidence>
<name>A0A974Y2G3_9GAMM</name>
<dbReference type="RefSeq" id="WP_200616257.1">
    <property type="nucleotide sequence ID" value="NZ_CP071518.1"/>
</dbReference>
<keyword evidence="1" id="KW-0472">Membrane</keyword>
<dbReference type="AlphaFoldDB" id="A0A974Y2G3"/>
<evidence type="ECO:0000256" key="1">
    <source>
        <dbReference type="SAM" id="Phobius"/>
    </source>
</evidence>
<evidence type="ECO:0008006" key="4">
    <source>
        <dbReference type="Google" id="ProtNLM"/>
    </source>
</evidence>
<protein>
    <recommendedName>
        <fullName evidence="4">Transmembrane protein</fullName>
    </recommendedName>
</protein>
<dbReference type="Proteomes" id="UP000639274">
    <property type="component" value="Chromosome"/>
</dbReference>
<keyword evidence="3" id="KW-1185">Reference proteome</keyword>
<accession>A0A974Y2G3</accession>
<feature type="transmembrane region" description="Helical" evidence="1">
    <location>
        <begin position="45"/>
        <end position="69"/>
    </location>
</feature>
<gene>
    <name evidence="2" type="ORF">I8J32_005780</name>
</gene>